<keyword evidence="2" id="KW-1185">Reference proteome</keyword>
<name>A0AAW0DTK3_9AGAR</name>
<dbReference type="AlphaFoldDB" id="A0AAW0DTK3"/>
<gene>
    <name evidence="1" type="ORF">VNI00_003371</name>
</gene>
<dbReference type="EMBL" id="JAYKXP010000008">
    <property type="protein sequence ID" value="KAK7054908.1"/>
    <property type="molecule type" value="Genomic_DNA"/>
</dbReference>
<evidence type="ECO:0000313" key="1">
    <source>
        <dbReference type="EMBL" id="KAK7054908.1"/>
    </source>
</evidence>
<organism evidence="1 2">
    <name type="scientific">Paramarasmius palmivorus</name>
    <dbReference type="NCBI Taxonomy" id="297713"/>
    <lineage>
        <taxon>Eukaryota</taxon>
        <taxon>Fungi</taxon>
        <taxon>Dikarya</taxon>
        <taxon>Basidiomycota</taxon>
        <taxon>Agaricomycotina</taxon>
        <taxon>Agaricomycetes</taxon>
        <taxon>Agaricomycetidae</taxon>
        <taxon>Agaricales</taxon>
        <taxon>Marasmiineae</taxon>
        <taxon>Marasmiaceae</taxon>
        <taxon>Paramarasmius</taxon>
    </lineage>
</organism>
<protein>
    <submittedName>
        <fullName evidence="1">Uncharacterized protein</fullName>
    </submittedName>
</protein>
<comment type="caution">
    <text evidence="1">The sequence shown here is derived from an EMBL/GenBank/DDBJ whole genome shotgun (WGS) entry which is preliminary data.</text>
</comment>
<proteinExistence type="predicted"/>
<sequence>MWRSGTAAFRSSLNFRSVLRVSGRRYKSKASSSSPDELPYAQTHSVQEGFAHHPIFVFNVAKRFIKFSFIGLSIVGTTYATVYEGSHQWVENVELKKREEDEEVHRWEWDLDREKWSGDDEKGGTDPGLGIHGRHMVRAAWMALNWGASQQGRTAVIASEASSNSGDGLLGPRGLRIIDPRLVLAEACLHTAVDIAERKSLDGKLHPWTLPRILALHASILARMGPDSLPSAKEQYERAWASQPALTKGIGEACPKTRRRQFPNRRKRCCFDLADYDYPNSVIQHMPPSPSAQRTLLSILSSTSALYAVTGKLKEARALDEASFGLIRSIRHPESISTVSAAHALHALTLLQRSSVCCIRLGEIHHALKARPTVPIQWLSTAAQSSERRCHLNYHLKRGYLTNTTGHSACIVHRVSSMHQPSQRLLRDSRRTAAESWNLIGMLSEKKDPKYAASCFKRAVLWASKADAFGEPGEETLARDWEVIWGNYSRLVGAAWAHWLALFI</sequence>
<accession>A0AAW0DTK3</accession>
<evidence type="ECO:0000313" key="2">
    <source>
        <dbReference type="Proteomes" id="UP001383192"/>
    </source>
</evidence>
<dbReference type="Proteomes" id="UP001383192">
    <property type="component" value="Unassembled WGS sequence"/>
</dbReference>
<reference evidence="1 2" key="1">
    <citation type="submission" date="2024-01" db="EMBL/GenBank/DDBJ databases">
        <title>A draft genome for a cacao thread blight-causing isolate of Paramarasmius palmivorus.</title>
        <authorList>
            <person name="Baruah I.K."/>
            <person name="Bukari Y."/>
            <person name="Amoako-Attah I."/>
            <person name="Meinhardt L.W."/>
            <person name="Bailey B.A."/>
            <person name="Cohen S.P."/>
        </authorList>
    </citation>
    <scope>NUCLEOTIDE SEQUENCE [LARGE SCALE GENOMIC DNA]</scope>
    <source>
        <strain evidence="1 2">GH-12</strain>
    </source>
</reference>